<keyword evidence="6" id="KW-1185">Reference proteome</keyword>
<dbReference type="InterPro" id="IPR015212">
    <property type="entry name" value="RGS-like_dom"/>
</dbReference>
<dbReference type="PROSITE" id="PS50132">
    <property type="entry name" value="RGS"/>
    <property type="match status" value="1"/>
</dbReference>
<dbReference type="Pfam" id="PF09128">
    <property type="entry name" value="RGS-like"/>
    <property type="match status" value="1"/>
</dbReference>
<feature type="domain" description="Phorbol-ester/DAG-type" evidence="3">
    <location>
        <begin position="403"/>
        <end position="453"/>
    </location>
</feature>
<evidence type="ECO:0000313" key="5">
    <source>
        <dbReference type="EMBL" id="CAG7827365.1"/>
    </source>
</evidence>
<dbReference type="PANTHER" id="PTHR45872">
    <property type="entry name" value="RHO GUANINE NUCLEOTIDE EXCHANGE FACTOR 2, ISOFORM D"/>
    <property type="match status" value="1"/>
</dbReference>
<feature type="non-terminal residue" evidence="5">
    <location>
        <position position="1"/>
    </location>
</feature>
<name>A0A8J2L8U3_9HEXA</name>
<dbReference type="GO" id="GO:0007186">
    <property type="term" value="P:G protein-coupled receptor signaling pathway"/>
    <property type="evidence" value="ECO:0007669"/>
    <property type="project" value="TreeGrafter"/>
</dbReference>
<reference evidence="5" key="1">
    <citation type="submission" date="2021-06" db="EMBL/GenBank/DDBJ databases">
        <authorList>
            <person name="Hodson N. C."/>
            <person name="Mongue J. A."/>
            <person name="Jaron S. K."/>
        </authorList>
    </citation>
    <scope>NUCLEOTIDE SEQUENCE</scope>
</reference>
<dbReference type="GO" id="GO:0005085">
    <property type="term" value="F:guanyl-nucleotide exchange factor activity"/>
    <property type="evidence" value="ECO:0007669"/>
    <property type="project" value="InterPro"/>
</dbReference>
<keyword evidence="1" id="KW-0175">Coiled coil</keyword>
<dbReference type="AlphaFoldDB" id="A0A8J2L8U3"/>
<feature type="compositionally biased region" description="Basic residues" evidence="2">
    <location>
        <begin position="15"/>
        <end position="28"/>
    </location>
</feature>
<sequence>VVNNKSPSIGGVGSHSHHQQAQTHHRTKSSPDPVSMQKALNAAEASRRSDSVSDLTKNNNSRSRGSVAWDSVDSTRLSPPGSPPPPYGKHDPESGVFIEENHSFNNVMLSTSDFSPTKSLVGALANRPGQFSAVDIIAMEEDDGLISREAGHNSSFGHYSSLSKLLEHNAHLAVFMNYVISNRCDPSSLLFYLITGLYINEGNIKEMRRWAYEIHSTFTAPGSPLLVPHVDENIAKEIDDGLVQEYDKEEMMRRRCKKELRALAKFHTYKLVQVFRKARNKAKEEINKLLEEFSNKRTAGLGSMFGPPDNHLEESLHDKVKEQRIVEGYLLPRLESLYEEWEKNTDDRTFAIVCASATVVQKQFGVRTSTASSVIEKCSCFVSKEKSMRHKLLSKNKKVSFNGHHFSPQYYYSYTECNICCRLLWGVGPQGFQCLDCYVNIHRNCLSHMQDNCVGSVHKKDKANEKFRKLKEKIRPDRDPKRRVSSNWSIKKWPDDNISLGNSFSSDIDPGERNSQFISTTIVTTPEGCCYLQCGFRCSNLHFLHYFQHVFIHPMA</sequence>
<feature type="compositionally biased region" description="Polar residues" evidence="2">
    <location>
        <begin position="52"/>
        <end position="64"/>
    </location>
</feature>
<comment type="caution">
    <text evidence="5">The sequence shown here is derived from an EMBL/GenBank/DDBJ whole genome shotgun (WGS) entry which is preliminary data.</text>
</comment>
<dbReference type="GO" id="GO:0005737">
    <property type="term" value="C:cytoplasm"/>
    <property type="evidence" value="ECO:0007669"/>
    <property type="project" value="InterPro"/>
</dbReference>
<dbReference type="EMBL" id="CAJVCH010543206">
    <property type="protein sequence ID" value="CAG7827365.1"/>
    <property type="molecule type" value="Genomic_DNA"/>
</dbReference>
<feature type="region of interest" description="Disordered" evidence="2">
    <location>
        <begin position="1"/>
        <end position="95"/>
    </location>
</feature>
<feature type="coiled-coil region" evidence="1">
    <location>
        <begin position="272"/>
        <end position="299"/>
    </location>
</feature>
<accession>A0A8J2L8U3</accession>
<dbReference type="OrthoDB" id="7536279at2759"/>
<dbReference type="Proteomes" id="UP000708208">
    <property type="component" value="Unassembled WGS sequence"/>
</dbReference>
<evidence type="ECO:0000313" key="6">
    <source>
        <dbReference type="Proteomes" id="UP000708208"/>
    </source>
</evidence>
<evidence type="ECO:0000256" key="1">
    <source>
        <dbReference type="SAM" id="Coils"/>
    </source>
</evidence>
<dbReference type="PROSITE" id="PS00479">
    <property type="entry name" value="ZF_DAG_PE_1"/>
    <property type="match status" value="1"/>
</dbReference>
<evidence type="ECO:0000256" key="2">
    <source>
        <dbReference type="SAM" id="MobiDB-lite"/>
    </source>
</evidence>
<organism evidence="5 6">
    <name type="scientific">Allacma fusca</name>
    <dbReference type="NCBI Taxonomy" id="39272"/>
    <lineage>
        <taxon>Eukaryota</taxon>
        <taxon>Metazoa</taxon>
        <taxon>Ecdysozoa</taxon>
        <taxon>Arthropoda</taxon>
        <taxon>Hexapoda</taxon>
        <taxon>Collembola</taxon>
        <taxon>Symphypleona</taxon>
        <taxon>Sminthuridae</taxon>
        <taxon>Allacma</taxon>
    </lineage>
</organism>
<dbReference type="PANTHER" id="PTHR45872:SF2">
    <property type="entry name" value="RHO GUANINE NUCLEOTIDE EXCHANGE FACTOR 2, ISOFORM D"/>
    <property type="match status" value="1"/>
</dbReference>
<dbReference type="InterPro" id="IPR002219">
    <property type="entry name" value="PKC_DAG/PE"/>
</dbReference>
<dbReference type="PROSITE" id="PS50081">
    <property type="entry name" value="ZF_DAG_PE_2"/>
    <property type="match status" value="1"/>
</dbReference>
<dbReference type="SMART" id="SM00109">
    <property type="entry name" value="C1"/>
    <property type="match status" value="1"/>
</dbReference>
<proteinExistence type="predicted"/>
<protein>
    <recommendedName>
        <fullName evidence="7">Phorbol-ester/DAG-type domain-containing protein</fullName>
    </recommendedName>
</protein>
<gene>
    <name evidence="5" type="ORF">AFUS01_LOCUS37356</name>
</gene>
<evidence type="ECO:0000259" key="4">
    <source>
        <dbReference type="PROSITE" id="PS50132"/>
    </source>
</evidence>
<evidence type="ECO:0000259" key="3">
    <source>
        <dbReference type="PROSITE" id="PS50081"/>
    </source>
</evidence>
<dbReference type="GO" id="GO:0001664">
    <property type="term" value="F:G protein-coupled receptor binding"/>
    <property type="evidence" value="ECO:0007669"/>
    <property type="project" value="TreeGrafter"/>
</dbReference>
<feature type="domain" description="RGS" evidence="4">
    <location>
        <begin position="161"/>
        <end position="245"/>
    </location>
</feature>
<evidence type="ECO:0008006" key="7">
    <source>
        <dbReference type="Google" id="ProtNLM"/>
    </source>
</evidence>
<dbReference type="InterPro" id="IPR016137">
    <property type="entry name" value="RGS"/>
</dbReference>
<dbReference type="Pfam" id="PF00130">
    <property type="entry name" value="C1_1"/>
    <property type="match status" value="1"/>
</dbReference>